<organism evidence="1 2">
    <name type="scientific">Schizophyllum amplum</name>
    <dbReference type="NCBI Taxonomy" id="97359"/>
    <lineage>
        <taxon>Eukaryota</taxon>
        <taxon>Fungi</taxon>
        <taxon>Dikarya</taxon>
        <taxon>Basidiomycota</taxon>
        <taxon>Agaricomycotina</taxon>
        <taxon>Agaricomycetes</taxon>
        <taxon>Agaricomycetidae</taxon>
        <taxon>Agaricales</taxon>
        <taxon>Schizophyllaceae</taxon>
        <taxon>Schizophyllum</taxon>
    </lineage>
</organism>
<reference evidence="1 2" key="1">
    <citation type="journal article" date="2019" name="New Phytol.">
        <title>Comparative genomics reveals unique wood-decay strategies and fruiting body development in the Schizophyllaceae.</title>
        <authorList>
            <person name="Almasi E."/>
            <person name="Sahu N."/>
            <person name="Krizsan K."/>
            <person name="Balint B."/>
            <person name="Kovacs G.M."/>
            <person name="Kiss B."/>
            <person name="Cseklye J."/>
            <person name="Drula E."/>
            <person name="Henrissat B."/>
            <person name="Nagy I."/>
            <person name="Chovatia M."/>
            <person name="Adam C."/>
            <person name="LaButti K."/>
            <person name="Lipzen A."/>
            <person name="Riley R."/>
            <person name="Grigoriev I.V."/>
            <person name="Nagy L.G."/>
        </authorList>
    </citation>
    <scope>NUCLEOTIDE SEQUENCE [LARGE SCALE GENOMIC DNA]</scope>
    <source>
        <strain evidence="1 2">NL-1724</strain>
    </source>
</reference>
<comment type="caution">
    <text evidence="1">The sequence shown here is derived from an EMBL/GenBank/DDBJ whole genome shotgun (WGS) entry which is preliminary data.</text>
</comment>
<dbReference type="Proteomes" id="UP000320762">
    <property type="component" value="Unassembled WGS sequence"/>
</dbReference>
<gene>
    <name evidence="1" type="ORF">BD626DRAFT_514177</name>
</gene>
<sequence length="74" mass="8118">MHSKPCVRPFQSTRMHLLIPMSLFIDLGRCEEFNRDDACDISRSPASLLAAHASSVEDLTDSALALCQKSGARV</sequence>
<dbReference type="EMBL" id="VDMD01000044">
    <property type="protein sequence ID" value="TRM57676.1"/>
    <property type="molecule type" value="Genomic_DNA"/>
</dbReference>
<keyword evidence="2" id="KW-1185">Reference proteome</keyword>
<proteinExistence type="predicted"/>
<protein>
    <submittedName>
        <fullName evidence="1">Uncharacterized protein</fullName>
    </submittedName>
</protein>
<name>A0A550BYY2_9AGAR</name>
<accession>A0A550BYY2</accession>
<dbReference type="AlphaFoldDB" id="A0A550BYY2"/>
<evidence type="ECO:0000313" key="1">
    <source>
        <dbReference type="EMBL" id="TRM57676.1"/>
    </source>
</evidence>
<evidence type="ECO:0000313" key="2">
    <source>
        <dbReference type="Proteomes" id="UP000320762"/>
    </source>
</evidence>